<evidence type="ECO:0000313" key="3">
    <source>
        <dbReference type="EMBL" id="CAF2084339.1"/>
    </source>
</evidence>
<dbReference type="Proteomes" id="UP000663887">
    <property type="component" value="Unassembled WGS sequence"/>
</dbReference>
<accession>A0A816SJA4</accession>
<dbReference type="PROSITE" id="PS51886">
    <property type="entry name" value="TLDC"/>
    <property type="match status" value="1"/>
</dbReference>
<organism evidence="3 5">
    <name type="scientific">Rotaria magnacalcarata</name>
    <dbReference type="NCBI Taxonomy" id="392030"/>
    <lineage>
        <taxon>Eukaryota</taxon>
        <taxon>Metazoa</taxon>
        <taxon>Spiralia</taxon>
        <taxon>Gnathifera</taxon>
        <taxon>Rotifera</taxon>
        <taxon>Eurotatoria</taxon>
        <taxon>Bdelloidea</taxon>
        <taxon>Philodinida</taxon>
        <taxon>Philodinidae</taxon>
        <taxon>Rotaria</taxon>
    </lineage>
</organism>
<dbReference type="Pfam" id="PF07534">
    <property type="entry name" value="TLD"/>
    <property type="match status" value="1"/>
</dbReference>
<dbReference type="AlphaFoldDB" id="A0A816SJA4"/>
<proteinExistence type="predicted"/>
<evidence type="ECO:0000256" key="1">
    <source>
        <dbReference type="SAM" id="MobiDB-lite"/>
    </source>
</evidence>
<evidence type="ECO:0000259" key="2">
    <source>
        <dbReference type="PROSITE" id="PS51886"/>
    </source>
</evidence>
<protein>
    <recommendedName>
        <fullName evidence="2">TLDc domain-containing protein</fullName>
    </recommendedName>
</protein>
<dbReference type="EMBL" id="CAJNRG010006270">
    <property type="protein sequence ID" value="CAF2084339.1"/>
    <property type="molecule type" value="Genomic_DNA"/>
</dbReference>
<name>A0A816SJA4_9BILA</name>
<sequence>MGNTLQSSSRPSNASQTEQTSNKNPHIYEEILRLLSLLCNDDQFPLSIIRQKNNVSSDHEIIDSLSSAMKSEEFSILLIKLIWNDRTSIPRNELTKLFNDCCQFDLKQALKENVNLLQPTMLDNECFSALTNSIGTSKSSEIEQEQFYQWVRAQFPTLFYGFETWFRANSTSSTSKKTAQEASASNCSLMKMNNILNPTWVWLFTHNIPILYLSADNSCTTLLDRMSSVLHDRMWNHLYDSHRDGSSLNRFQHHIFGYKAPIIILFEVSDGYLFCLCCDEEFKESPKHFGGIQACLFQLKPVFKILLEGPNIVFMNTKLRGVSTLGLFIGRDLAHTFLNIDGDFFNVKHLNGEGRLAAIDVWGVGGRDSADEQNSMRQWETKQVEKARKVKRTYEEEEAILNMAGITTRHVQEQL</sequence>
<comment type="caution">
    <text evidence="3">The sequence shown here is derived from an EMBL/GenBank/DDBJ whole genome shotgun (WGS) entry which is preliminary data.</text>
</comment>
<dbReference type="PANTHER" id="PTHR23354">
    <property type="entry name" value="NUCLEOLAR PROTEIN 7/ESTROGEN RECEPTOR COACTIVATOR-RELATED"/>
    <property type="match status" value="1"/>
</dbReference>
<reference evidence="3" key="1">
    <citation type="submission" date="2021-02" db="EMBL/GenBank/DDBJ databases">
        <authorList>
            <person name="Nowell W R."/>
        </authorList>
    </citation>
    <scope>NUCLEOTIDE SEQUENCE</scope>
</reference>
<dbReference type="InterPro" id="IPR006571">
    <property type="entry name" value="TLDc_dom"/>
</dbReference>
<evidence type="ECO:0000313" key="4">
    <source>
        <dbReference type="EMBL" id="CAF3721794.1"/>
    </source>
</evidence>
<feature type="region of interest" description="Disordered" evidence="1">
    <location>
        <begin position="1"/>
        <end position="22"/>
    </location>
</feature>
<feature type="domain" description="TLDc" evidence="2">
    <location>
        <begin position="209"/>
        <end position="365"/>
    </location>
</feature>
<dbReference type="SMART" id="SM00584">
    <property type="entry name" value="TLDc"/>
    <property type="match status" value="1"/>
</dbReference>
<evidence type="ECO:0000313" key="5">
    <source>
        <dbReference type="Proteomes" id="UP000663887"/>
    </source>
</evidence>
<dbReference type="EMBL" id="CAJOBF010000009">
    <property type="protein sequence ID" value="CAF3721794.1"/>
    <property type="molecule type" value="Genomic_DNA"/>
</dbReference>
<gene>
    <name evidence="4" type="ORF">UXM345_LOCUS249</name>
    <name evidence="3" type="ORF">XDN619_LOCUS15387</name>
</gene>
<dbReference type="PANTHER" id="PTHR23354:SF108">
    <property type="entry name" value="RE10231P"/>
    <property type="match status" value="1"/>
</dbReference>
<dbReference type="Proteomes" id="UP000663842">
    <property type="component" value="Unassembled WGS sequence"/>
</dbReference>